<dbReference type="PANTHER" id="PTHR37422">
    <property type="entry name" value="TEICHURONIC ACID BIOSYNTHESIS PROTEIN TUAE"/>
    <property type="match status" value="1"/>
</dbReference>
<evidence type="ECO:0000256" key="4">
    <source>
        <dbReference type="ARBA" id="ARBA00023136"/>
    </source>
</evidence>
<dbReference type="EMBL" id="MWUE01000009">
    <property type="protein sequence ID" value="OQP34915.1"/>
    <property type="molecule type" value="Genomic_DNA"/>
</dbReference>
<feature type="transmembrane region" description="Helical" evidence="5">
    <location>
        <begin position="345"/>
        <end position="362"/>
    </location>
</feature>
<reference evidence="7 8" key="1">
    <citation type="submission" date="2017-02" db="EMBL/GenBank/DDBJ databases">
        <title>Whole genome shotgun sequence of Pantoea agglomerans strain AS1 isolated from a cycad, Zamia floridana in Central Florida, USA.</title>
        <authorList>
            <person name="Lata P."/>
            <person name="Govindarajan S."/>
            <person name="Qi F."/>
            <person name="Li J.-L."/>
            <person name="Maurya S.K."/>
            <person name="Sahoo M.K."/>
        </authorList>
    </citation>
    <scope>NUCLEOTIDE SEQUENCE [LARGE SCALE GENOMIC DNA]</scope>
    <source>
        <strain evidence="7 8">AS1</strain>
    </source>
</reference>
<keyword evidence="4 5" id="KW-0472">Membrane</keyword>
<dbReference type="InterPro" id="IPR051533">
    <property type="entry name" value="WaaL-like"/>
</dbReference>
<feature type="domain" description="O-antigen ligase-related" evidence="6">
    <location>
        <begin position="189"/>
        <end position="321"/>
    </location>
</feature>
<dbReference type="GO" id="GO:0016020">
    <property type="term" value="C:membrane"/>
    <property type="evidence" value="ECO:0007669"/>
    <property type="project" value="UniProtKB-SubCell"/>
</dbReference>
<dbReference type="PANTHER" id="PTHR37422:SF13">
    <property type="entry name" value="LIPOPOLYSACCHARIDE BIOSYNTHESIS PROTEIN PA4999-RELATED"/>
    <property type="match status" value="1"/>
</dbReference>
<feature type="transmembrane region" description="Helical" evidence="5">
    <location>
        <begin position="227"/>
        <end position="244"/>
    </location>
</feature>
<feature type="transmembrane region" description="Helical" evidence="5">
    <location>
        <begin position="184"/>
        <end position="199"/>
    </location>
</feature>
<name>A0A1V9DMC8_9GAMM</name>
<dbReference type="AlphaFoldDB" id="A0A1V9DMC8"/>
<feature type="transmembrane region" description="Helical" evidence="5">
    <location>
        <begin position="9"/>
        <end position="28"/>
    </location>
</feature>
<accession>A0A1V9DMC8</accession>
<keyword evidence="2 5" id="KW-0812">Transmembrane</keyword>
<evidence type="ECO:0000256" key="2">
    <source>
        <dbReference type="ARBA" id="ARBA00022692"/>
    </source>
</evidence>
<feature type="transmembrane region" description="Helical" evidence="5">
    <location>
        <begin position="34"/>
        <end position="51"/>
    </location>
</feature>
<keyword evidence="8" id="KW-1185">Reference proteome</keyword>
<feature type="transmembrane region" description="Helical" evidence="5">
    <location>
        <begin position="63"/>
        <end position="83"/>
    </location>
</feature>
<dbReference type="Pfam" id="PF04932">
    <property type="entry name" value="Wzy_C"/>
    <property type="match status" value="1"/>
</dbReference>
<comment type="subcellular location">
    <subcellularLocation>
        <location evidence="1">Membrane</location>
        <topology evidence="1">Multi-pass membrane protein</topology>
    </subcellularLocation>
</comment>
<sequence>MISEHNRKRIVTVASCSFMIFLFLMPLFTSQGKVNNFFYLSLILMAVVFLVDRQRLQNFIQDAKTPLLFISTFLFYFSLSTFWSTGEGTFTSALKHSFYILFFILMINHVVKNYGILRLHSLIFAAAFTLLLLTFIFVDKSTLLTGRLENGFFGAPSNVIDLGGYFAVGIISAFIIARESGRHWIYFPASLLFIGLLLTQSRGPLLALIVSSFLLFAKYKHIHLRHILSTLGGLVIIGLFFYFTGYGSEYSQRLIDAYQQSYVRFGIWQHTLELVEQRPWFGWGFDKTLSFRNSLGAVVTTTHSVYFSTLLKGGVVGLILLAGVVSAGLGCAWRRFHEAMALEAMLYLFSLMFFITQGMFVIGSPSEAWMLFWLPLAVAMASRRVAPQVNVRAASFSD</sequence>
<evidence type="ECO:0000256" key="1">
    <source>
        <dbReference type="ARBA" id="ARBA00004141"/>
    </source>
</evidence>
<evidence type="ECO:0000259" key="6">
    <source>
        <dbReference type="Pfam" id="PF04932"/>
    </source>
</evidence>
<feature type="transmembrane region" description="Helical" evidence="5">
    <location>
        <begin position="89"/>
        <end position="107"/>
    </location>
</feature>
<evidence type="ECO:0000256" key="5">
    <source>
        <dbReference type="SAM" id="Phobius"/>
    </source>
</evidence>
<evidence type="ECO:0000256" key="3">
    <source>
        <dbReference type="ARBA" id="ARBA00022989"/>
    </source>
</evidence>
<evidence type="ECO:0000313" key="7">
    <source>
        <dbReference type="EMBL" id="OQP34915.1"/>
    </source>
</evidence>
<organism evidence="7 8">
    <name type="scientific">Pantoea latae</name>
    <dbReference type="NCBI Taxonomy" id="1964541"/>
    <lineage>
        <taxon>Bacteria</taxon>
        <taxon>Pseudomonadati</taxon>
        <taxon>Pseudomonadota</taxon>
        <taxon>Gammaproteobacteria</taxon>
        <taxon>Enterobacterales</taxon>
        <taxon>Erwiniaceae</taxon>
        <taxon>Pantoea</taxon>
    </lineage>
</organism>
<feature type="transmembrane region" description="Helical" evidence="5">
    <location>
        <begin position="314"/>
        <end position="333"/>
    </location>
</feature>
<feature type="transmembrane region" description="Helical" evidence="5">
    <location>
        <begin position="158"/>
        <end position="177"/>
    </location>
</feature>
<dbReference type="Proteomes" id="UP000192769">
    <property type="component" value="Unassembled WGS sequence"/>
</dbReference>
<dbReference type="InterPro" id="IPR007016">
    <property type="entry name" value="O-antigen_ligase-rel_domated"/>
</dbReference>
<keyword evidence="3 5" id="KW-1133">Transmembrane helix</keyword>
<protein>
    <recommendedName>
        <fullName evidence="6">O-antigen ligase-related domain-containing protein</fullName>
    </recommendedName>
</protein>
<evidence type="ECO:0000313" key="8">
    <source>
        <dbReference type="Proteomes" id="UP000192769"/>
    </source>
</evidence>
<comment type="caution">
    <text evidence="7">The sequence shown here is derived from an EMBL/GenBank/DDBJ whole genome shotgun (WGS) entry which is preliminary data.</text>
</comment>
<gene>
    <name evidence="7" type="ORF">B2J69_07240</name>
</gene>
<feature type="transmembrane region" description="Helical" evidence="5">
    <location>
        <begin position="119"/>
        <end position="138"/>
    </location>
</feature>
<proteinExistence type="predicted"/>